<evidence type="ECO:0000256" key="4">
    <source>
        <dbReference type="SAM" id="Coils"/>
    </source>
</evidence>
<sequence length="1860" mass="199551">MSAALGIDGRRARLHALAAEWGVHSLPPVAPPTPAPPPRTPNDEFHAEELLKRRRMAATPDRQFQSGIKRAFSAHKKTWDANEVFEALNAHVANAGAPGVADALIAKLLSAGGNVNVSSGKSKPNLLTRRRSIESMERSRVLQMAVENRQTDMVAVLVQHADPFTLDAALGAALRSGDPVMVNLLLSRGANASQTQDAQDVFRQLCITGGYADLVGLVLQSDGRPPPNWLSMSMVDAARRGCLQTVLRLSRSSADGEYNKAEALKAAVAQCRVDIALAILTGAKPPTLGGQGVLESFSQLLGHTTIGPNEKLALTEALLCAGASGDLLSVALSQACATEFYDMVNLLVSYGASVEFQNATILHHAISRGQSYLVQLLLSESSTLNPAFASEGVKSIPKTIAPEDRHAILGILLRKGAGGTPLNDALIDAVQAGDLQSAELLLTPQFPGAQPVSAQAGRRSSPARHEIASVDHKNGLALSVAVRMGNAPMVKLLLAARPSTQILDQVFPLVLGLQPAPRYHIAECFLAAGLSRPCVSAALQQAIEEQPPLRDENLIGILLRHDADVNFNDGAGILSAIAMQDLPLLEALLRSKPSSQTLATAMARAMMVIDKSVRYEIVRLLIGAGAGRDGVSQALAQLLPVKPTDIQLAALLLEQGRADANFDRGLPVAIAVNEPDPTLLELILQHGRPNPDTLYRGLDALSEMPTNAAKVAKVDAILLRTRDKEILSPVLFKEVQTLLKAPRNNRHLGALNSLLSAGADVNAHKAAAFCCAVRAADAPIVDLLFRGNPTPPSLAAALPQSLNIPDPMDRLAFTKKLIAAGAPRSEANRALIYAINTHPADHPLITLLASHADAADGEALAAAIRHEHADAVAILLAHCKPLPPPAVLRAAFQNAMASGAAAAHRDRRAAICTALLKTGGVAGPVVSDALLVAAGDGDVALGSLLLDYGASVEHRGGQAVVEACRAGAPAVVRMLLGGGRTGTIRAAGAGAGEVKMQTLVKGFQAATQVGDLARRAEVLRLLLEKGVSGEVVHAQLVSAAKFGAEGEGLVRLLLEFGASVDYGSGEAIWNATRGAIMGSLRLMLGVEKVGERQKTPSTATLLRALKASRKLGRDPRYQVIDWLFQAGLPPCEEINIALNRAVKEEPDPRLVRLLLKHGASPLANGCETLIDAAELLSVEILGLLLETEIPKKDISWTFQQAFTPAAVSTWLSEKGFEVAQMLLAKGAEGESLAPALSAAIDAYGSDKDAIARKFVGVLLQANIDVNYDNGLVVQKAARAADSELILQVLHRSPSSHAVSMAFPHIFDADLSEDDALRLIDIFIDYHDAEERLDVMFTHPELGPVLFRAVNKFPRSVKVLKALLDGGYYYDQTTTMRVMDDVEEDEEVTLLFWALFQPQKRVSSAVIELLVDRGAKVNFETRLSKTTPLMLAIQSRRTELVKTLLLAGAEVDVTDATGNTPMTMATQIGGDLGTSLMSSILAADPSINDGSLHNAARDLNLQAMQVLVEYGHDVDFPSPLHGGRSALGELCLNAAHAGPLTAAQEKRMEKAMTFLINKDTDLTIQSDGKSVILLALHSADPLPTTRALLKVGLWKHINKPYNYYTDGTHTYSPTQYLTRVMPETDLTPQLLTLLRANRAIDVYYANSGPQPADAVNLPPDLLHAERERRAREERLAAEDEEHARALSRTQEIAQIHNNIFLARAELEDARARRRQEDELAAVRARQAAEEAAFAAQLQRRKAEREAALEHEQRLTEAGLTRARLVADAELEMEDRRRKLALEWEDKMARQREADAKALSAVRIREREALERIDAAADARTVKRIAEHKRLVESQTALAARLANGPGGLDRRQIGYVTGELD</sequence>
<organism evidence="5 6">
    <name type="scientific">Thermothielavioides terrestris (strain ATCC 38088 / NRRL 8126)</name>
    <name type="common">Thielavia terrestris</name>
    <dbReference type="NCBI Taxonomy" id="578455"/>
    <lineage>
        <taxon>Eukaryota</taxon>
        <taxon>Fungi</taxon>
        <taxon>Dikarya</taxon>
        <taxon>Ascomycota</taxon>
        <taxon>Pezizomycotina</taxon>
        <taxon>Sordariomycetes</taxon>
        <taxon>Sordariomycetidae</taxon>
        <taxon>Sordariales</taxon>
        <taxon>Chaetomiaceae</taxon>
        <taxon>Thermothielavioides</taxon>
        <taxon>Thermothielavioides terrestris</taxon>
    </lineage>
</organism>
<evidence type="ECO:0000256" key="2">
    <source>
        <dbReference type="ARBA" id="ARBA00023043"/>
    </source>
</evidence>
<dbReference type="InterPro" id="IPR002110">
    <property type="entry name" value="Ankyrin_rpt"/>
</dbReference>
<dbReference type="Pfam" id="PF12796">
    <property type="entry name" value="Ank_2"/>
    <property type="match status" value="1"/>
</dbReference>
<proteinExistence type="predicted"/>
<keyword evidence="6" id="KW-1185">Reference proteome</keyword>
<feature type="repeat" description="ANK" evidence="3">
    <location>
        <begin position="1423"/>
        <end position="1455"/>
    </location>
</feature>
<evidence type="ECO:0000313" key="6">
    <source>
        <dbReference type="Proteomes" id="UP000008181"/>
    </source>
</evidence>
<dbReference type="GeneID" id="11519315"/>
<dbReference type="InterPro" id="IPR036770">
    <property type="entry name" value="Ankyrin_rpt-contain_sf"/>
</dbReference>
<evidence type="ECO:0000256" key="1">
    <source>
        <dbReference type="ARBA" id="ARBA00022737"/>
    </source>
</evidence>
<dbReference type="SUPFAM" id="SSF48403">
    <property type="entry name" value="Ankyrin repeat"/>
    <property type="match status" value="2"/>
</dbReference>
<reference evidence="5 6" key="1">
    <citation type="journal article" date="2011" name="Nat. Biotechnol.">
        <title>Comparative genomic analysis of the thermophilic biomass-degrading fungi Myceliophthora thermophila and Thielavia terrestris.</title>
        <authorList>
            <person name="Berka R.M."/>
            <person name="Grigoriev I.V."/>
            <person name="Otillar R."/>
            <person name="Salamov A."/>
            <person name="Grimwood J."/>
            <person name="Reid I."/>
            <person name="Ishmael N."/>
            <person name="John T."/>
            <person name="Darmond C."/>
            <person name="Moisan M.-C."/>
            <person name="Henrissat B."/>
            <person name="Coutinho P.M."/>
            <person name="Lombard V."/>
            <person name="Natvig D.O."/>
            <person name="Lindquist E."/>
            <person name="Schmutz J."/>
            <person name="Lucas S."/>
            <person name="Harris P."/>
            <person name="Powlowski J."/>
            <person name="Bellemare A."/>
            <person name="Taylor D."/>
            <person name="Butler G."/>
            <person name="de Vries R.P."/>
            <person name="Allijn I.E."/>
            <person name="van den Brink J."/>
            <person name="Ushinsky S."/>
            <person name="Storms R."/>
            <person name="Powell A.J."/>
            <person name="Paulsen I.T."/>
            <person name="Elbourne L.D.H."/>
            <person name="Baker S.E."/>
            <person name="Magnuson J."/>
            <person name="LaBoissiere S."/>
            <person name="Clutterbuck A.J."/>
            <person name="Martinez D."/>
            <person name="Wogulis M."/>
            <person name="de Leon A.L."/>
            <person name="Rey M.W."/>
            <person name="Tsang A."/>
        </authorList>
    </citation>
    <scope>NUCLEOTIDE SEQUENCE [LARGE SCALE GENOMIC DNA]</scope>
    <source>
        <strain evidence="6">ATCC 38088 / NRRL 8126</strain>
    </source>
</reference>
<evidence type="ECO:0008006" key="7">
    <source>
        <dbReference type="Google" id="ProtNLM"/>
    </source>
</evidence>
<dbReference type="SMART" id="SM00248">
    <property type="entry name" value="ANK"/>
    <property type="match status" value="15"/>
</dbReference>
<dbReference type="OrthoDB" id="194358at2759"/>
<dbReference type="InterPro" id="IPR050745">
    <property type="entry name" value="Multifunctional_regulatory"/>
</dbReference>
<evidence type="ECO:0000313" key="5">
    <source>
        <dbReference type="EMBL" id="AEO70714.1"/>
    </source>
</evidence>
<feature type="coiled-coil region" evidence="4">
    <location>
        <begin position="1724"/>
        <end position="1753"/>
    </location>
</feature>
<dbReference type="KEGG" id="ttt:THITE_2056627"/>
<dbReference type="EMBL" id="CP003013">
    <property type="protein sequence ID" value="AEO70714.1"/>
    <property type="molecule type" value="Genomic_DNA"/>
</dbReference>
<keyword evidence="2 3" id="KW-0040">ANK repeat</keyword>
<dbReference type="HOGENOM" id="CLU_001569_0_1_1"/>
<gene>
    <name evidence="5" type="ORF">THITE_2056627</name>
</gene>
<keyword evidence="1" id="KW-0677">Repeat</keyword>
<dbReference type="PANTHER" id="PTHR24189">
    <property type="entry name" value="MYOTROPHIN"/>
    <property type="match status" value="1"/>
</dbReference>
<dbReference type="PROSITE" id="PS50088">
    <property type="entry name" value="ANK_REPEAT"/>
    <property type="match status" value="1"/>
</dbReference>
<protein>
    <recommendedName>
        <fullName evidence="7">Ankyrin repeat protein</fullName>
    </recommendedName>
</protein>
<accession>G2RD21</accession>
<dbReference type="eggNOG" id="ENOG502QVYS">
    <property type="taxonomic scope" value="Eukaryota"/>
</dbReference>
<dbReference type="Gene3D" id="1.25.40.20">
    <property type="entry name" value="Ankyrin repeat-containing domain"/>
    <property type="match status" value="6"/>
</dbReference>
<evidence type="ECO:0000256" key="3">
    <source>
        <dbReference type="PROSITE-ProRule" id="PRU00023"/>
    </source>
</evidence>
<dbReference type="PROSITE" id="PS50297">
    <property type="entry name" value="ANK_REP_REGION"/>
    <property type="match status" value="1"/>
</dbReference>
<name>G2RD21_THETT</name>
<dbReference type="RefSeq" id="XP_003657050.1">
    <property type="nucleotide sequence ID" value="XM_003657002.1"/>
</dbReference>
<dbReference type="Proteomes" id="UP000008181">
    <property type="component" value="Chromosome 5"/>
</dbReference>
<keyword evidence="4" id="KW-0175">Coiled coil</keyword>